<dbReference type="AlphaFoldDB" id="A0A837G553"/>
<sequence>MKLFASILTTAVITGSVWGLVVLQPAMADSTQQAQINNGSSDVFRDVKRGDTSQQYLRGVTKTISLESLPSLWREFDRKLVEPDKLPDNLDRIVVLYQELNGDFTEAQVTIGYPAEKSPLASDLVALPAIEQAELLMNRGQHSESELMDAWGRINFQKSVDALVEIHYLNSQGQPESSQLSVYYK</sequence>
<evidence type="ECO:0000313" key="1">
    <source>
        <dbReference type="EMBL" id="KJY71476.1"/>
    </source>
</evidence>
<gene>
    <name evidence="1" type="ORF">TW71_15835</name>
</gene>
<organism evidence="1">
    <name type="scientific">Vibrio coralliilyticus</name>
    <dbReference type="NCBI Taxonomy" id="190893"/>
    <lineage>
        <taxon>Bacteria</taxon>
        <taxon>Pseudomonadati</taxon>
        <taxon>Pseudomonadota</taxon>
        <taxon>Gammaproteobacteria</taxon>
        <taxon>Vibrionales</taxon>
        <taxon>Vibrionaceae</taxon>
        <taxon>Vibrio</taxon>
    </lineage>
</organism>
<accession>A0A837G553</accession>
<protein>
    <submittedName>
        <fullName evidence="1">Uncharacterized protein</fullName>
    </submittedName>
</protein>
<comment type="caution">
    <text evidence="1">The sequence shown here is derived from an EMBL/GenBank/DDBJ whole genome shotgun (WGS) entry which is preliminary data.</text>
</comment>
<reference evidence="1" key="1">
    <citation type="journal article" date="2015" name="BMC Genomics">
        <title>Genome mining reveals unlocked bioactive potential of marine Gram-negative bacteria.</title>
        <authorList>
            <person name="Machado H."/>
            <person name="Sonnenschein E.C."/>
            <person name="Melchiorsen J."/>
            <person name="Gram L."/>
        </authorList>
    </citation>
    <scope>NUCLEOTIDE SEQUENCE</scope>
    <source>
        <strain evidence="1">S2052</strain>
    </source>
</reference>
<dbReference type="EMBL" id="JXXR01000016">
    <property type="protein sequence ID" value="KJY71476.1"/>
    <property type="molecule type" value="Genomic_DNA"/>
</dbReference>
<dbReference type="RefSeq" id="WP_045986533.1">
    <property type="nucleotide sequence ID" value="NZ_CP063052.1"/>
</dbReference>
<proteinExistence type="predicted"/>
<name>A0A837G553_9VIBR</name>